<comment type="similarity">
    <text evidence="1">Belongs to the phosphate acetyltransferase and butyryltransferase family.</text>
</comment>
<dbReference type="Gene3D" id="3.40.718.10">
    <property type="entry name" value="Isopropylmalate Dehydrogenase"/>
    <property type="match status" value="1"/>
</dbReference>
<dbReference type="EMBL" id="FNPI01000002">
    <property type="protein sequence ID" value="SDY57207.1"/>
    <property type="molecule type" value="Genomic_DNA"/>
</dbReference>
<evidence type="ECO:0000259" key="4">
    <source>
        <dbReference type="Pfam" id="PF01515"/>
    </source>
</evidence>
<keyword evidence="6" id="KW-1185">Reference proteome</keyword>
<dbReference type="PANTHER" id="PTHR43356">
    <property type="entry name" value="PHOSPHATE ACETYLTRANSFERASE"/>
    <property type="match status" value="1"/>
</dbReference>
<dbReference type="Pfam" id="PF01515">
    <property type="entry name" value="PTA_PTB"/>
    <property type="match status" value="1"/>
</dbReference>
<reference evidence="5" key="1">
    <citation type="submission" date="2016-10" db="EMBL/GenBank/DDBJ databases">
        <authorList>
            <person name="de Groot N.N."/>
        </authorList>
    </citation>
    <scope>NUCLEOTIDE SEQUENCE [LARGE SCALE GENOMIC DNA]</scope>
    <source>
        <strain evidence="5">SP</strain>
    </source>
</reference>
<dbReference type="InterPro" id="IPR050500">
    <property type="entry name" value="Phos_Acetyltrans/Butyryltrans"/>
</dbReference>
<organism evidence="5 6">
    <name type="scientific">Evansella caseinilytica</name>
    <dbReference type="NCBI Taxonomy" id="1503961"/>
    <lineage>
        <taxon>Bacteria</taxon>
        <taxon>Bacillati</taxon>
        <taxon>Bacillota</taxon>
        <taxon>Bacilli</taxon>
        <taxon>Bacillales</taxon>
        <taxon>Bacillaceae</taxon>
        <taxon>Evansella</taxon>
    </lineage>
</organism>
<evidence type="ECO:0000313" key="6">
    <source>
        <dbReference type="Proteomes" id="UP000198935"/>
    </source>
</evidence>
<protein>
    <submittedName>
        <fullName evidence="5">Phosphate butyryltransferase</fullName>
    </submittedName>
</protein>
<proteinExistence type="inferred from homology"/>
<keyword evidence="3" id="KW-0012">Acyltransferase</keyword>
<dbReference type="PIRSF" id="PIRSF000428">
    <property type="entry name" value="P_Ac_trans"/>
    <property type="match status" value="1"/>
</dbReference>
<dbReference type="InterPro" id="IPR012147">
    <property type="entry name" value="P_Ac_Bu_trans"/>
</dbReference>
<dbReference type="SUPFAM" id="SSF53659">
    <property type="entry name" value="Isocitrate/Isopropylmalate dehydrogenase-like"/>
    <property type="match status" value="1"/>
</dbReference>
<dbReference type="GO" id="GO:0016746">
    <property type="term" value="F:acyltransferase activity"/>
    <property type="evidence" value="ECO:0007669"/>
    <property type="project" value="UniProtKB-KW"/>
</dbReference>
<evidence type="ECO:0000256" key="1">
    <source>
        <dbReference type="ARBA" id="ARBA00005656"/>
    </source>
</evidence>
<dbReference type="STRING" id="1503961.SAMN05421736_102302"/>
<dbReference type="Proteomes" id="UP000198935">
    <property type="component" value="Unassembled WGS sequence"/>
</dbReference>
<feature type="domain" description="Phosphate acetyl/butaryl transferase" evidence="4">
    <location>
        <begin position="82"/>
        <end position="299"/>
    </location>
</feature>
<sequence length="306" mass="32051">MLMTFDKLVSAVKAGRDEQVIAVAHATDSSLFHAAKAAMDKQFASFVFVGPVKEMEKLKQEADFTPEQSAKITLVDAENDLESAKLAVQLVKSNEANVLMKGMLSTTALLKAVVNKEAGLRTGKILSHIAGFALPQREQLLFITDAAMNIAPDLQDKVQIIQNAVAAVAKIGIDDPKVAVVGAVETVNPTMQATLDASALTLMNRRGQIVNCVVEGPLSLDIAVSEEAAAQKGVYSEVAGRADIIAVPTIEAGNLLYKSLTCFAGATVGGIIAGAAAPIILTSRADSVESKLFSMAMAVSASPPME</sequence>
<accession>A0A1H3KYA2</accession>
<evidence type="ECO:0000256" key="3">
    <source>
        <dbReference type="ARBA" id="ARBA00023315"/>
    </source>
</evidence>
<gene>
    <name evidence="5" type="ORF">SAMN05421736_102302</name>
</gene>
<keyword evidence="2 5" id="KW-0808">Transferase</keyword>
<dbReference type="NCBIfam" id="NF006045">
    <property type="entry name" value="PRK08190.1"/>
    <property type="match status" value="1"/>
</dbReference>
<evidence type="ECO:0000256" key="2">
    <source>
        <dbReference type="ARBA" id="ARBA00022679"/>
    </source>
</evidence>
<name>A0A1H3KYA2_9BACI</name>
<dbReference type="PANTHER" id="PTHR43356:SF2">
    <property type="entry name" value="PHOSPHATE ACETYLTRANSFERASE"/>
    <property type="match status" value="1"/>
</dbReference>
<dbReference type="InterPro" id="IPR002505">
    <property type="entry name" value="PTA_PTB"/>
</dbReference>
<dbReference type="AlphaFoldDB" id="A0A1H3KYA2"/>
<evidence type="ECO:0000313" key="5">
    <source>
        <dbReference type="EMBL" id="SDY57207.1"/>
    </source>
</evidence>